<dbReference type="SUPFAM" id="SSF69593">
    <property type="entry name" value="Glycerol-3-phosphate (1)-acyltransferase"/>
    <property type="match status" value="1"/>
</dbReference>
<name>A0A5K3FKJ9_MESCO</name>
<evidence type="ECO:0000313" key="6">
    <source>
        <dbReference type="WBParaSite" id="MCU_009168-RB"/>
    </source>
</evidence>
<feature type="domain" description="Phospholipid/glycerol acyltransferase" evidence="5">
    <location>
        <begin position="80"/>
        <end position="204"/>
    </location>
</feature>
<evidence type="ECO:0000256" key="2">
    <source>
        <dbReference type="ARBA" id="ARBA00022679"/>
    </source>
</evidence>
<dbReference type="GO" id="GO:0016746">
    <property type="term" value="F:acyltransferase activity"/>
    <property type="evidence" value="ECO:0007669"/>
    <property type="project" value="UniProtKB-KW"/>
</dbReference>
<dbReference type="InterPro" id="IPR002123">
    <property type="entry name" value="Plipid/glycerol_acylTrfase"/>
</dbReference>
<evidence type="ECO:0000256" key="1">
    <source>
        <dbReference type="ARBA" id="ARBA00008655"/>
    </source>
</evidence>
<dbReference type="GO" id="GO:0005783">
    <property type="term" value="C:endoplasmic reticulum"/>
    <property type="evidence" value="ECO:0007669"/>
    <property type="project" value="TreeGrafter"/>
</dbReference>
<feature type="transmembrane region" description="Helical" evidence="4">
    <location>
        <begin position="355"/>
        <end position="374"/>
    </location>
</feature>
<proteinExistence type="inferred from homology"/>
<keyword evidence="4" id="KW-0472">Membrane</keyword>
<dbReference type="CDD" id="cd07990">
    <property type="entry name" value="LPLAT_LCLAT1-like"/>
    <property type="match status" value="1"/>
</dbReference>
<feature type="transmembrane region" description="Helical" evidence="4">
    <location>
        <begin position="6"/>
        <end position="26"/>
    </location>
</feature>
<dbReference type="SMART" id="SM00563">
    <property type="entry name" value="PlsC"/>
    <property type="match status" value="1"/>
</dbReference>
<accession>A0A5K3FKJ9</accession>
<sequence>MIFLPLLAIIILIPLAPTVMVMWMALRLAGFFLPTMVYHTFDDKLFSWYQRCVLLFFETFATKRIYFYGDHDYTKRKENVILMCNHQSTVDWIICNMIIARQGGIGRLRFILLNALKYIPVFGYYFYQHCFIFVNRDNFEAHKAVATMDYIKKKNLSSWIVAFPEVDRFSPAKPKVIEESRAFAVSKNLTPLQYHLTPRVRGIELLLNNMYSHLNAVYDMTVVFGDENGSCLDKTKPMPGLFSYLMKPHTLHIHLQRCPVADVPQEHDALRAWLSSRFALKDKLFADLDQVKKEQSRQPNVSEVKAAFLKNLSVSKVPNGFEQLPRLRRRWLFTAFTCLASFTALLLFVHPLLQYAYFGSVVATTLFGIPYVWFAV</sequence>
<keyword evidence="4" id="KW-1133">Transmembrane helix</keyword>
<protein>
    <submittedName>
        <fullName evidence="6">PlsC domain-containing protein</fullName>
    </submittedName>
</protein>
<comment type="similarity">
    <text evidence="1">Belongs to the 1-acyl-sn-glycerol-3-phosphate acyltransferase family.</text>
</comment>
<evidence type="ECO:0000256" key="4">
    <source>
        <dbReference type="SAM" id="Phobius"/>
    </source>
</evidence>
<organism evidence="6">
    <name type="scientific">Mesocestoides corti</name>
    <name type="common">Flatworm</name>
    <dbReference type="NCBI Taxonomy" id="53468"/>
    <lineage>
        <taxon>Eukaryota</taxon>
        <taxon>Metazoa</taxon>
        <taxon>Spiralia</taxon>
        <taxon>Lophotrochozoa</taxon>
        <taxon>Platyhelminthes</taxon>
        <taxon>Cestoda</taxon>
        <taxon>Eucestoda</taxon>
        <taxon>Cyclophyllidea</taxon>
        <taxon>Mesocestoididae</taxon>
        <taxon>Mesocestoides</taxon>
    </lineage>
</organism>
<dbReference type="Pfam" id="PF01553">
    <property type="entry name" value="Acyltransferase"/>
    <property type="match status" value="1"/>
</dbReference>
<reference evidence="6" key="1">
    <citation type="submission" date="2019-11" db="UniProtKB">
        <authorList>
            <consortium name="WormBaseParasite"/>
        </authorList>
    </citation>
    <scope>IDENTIFICATION</scope>
</reference>
<dbReference type="WBParaSite" id="MCU_009168-RB">
    <property type="protein sequence ID" value="MCU_009168-RB"/>
    <property type="gene ID" value="MCU_009168"/>
</dbReference>
<keyword evidence="2" id="KW-0808">Transferase</keyword>
<dbReference type="InterPro" id="IPR032098">
    <property type="entry name" value="Acyltransf_C"/>
</dbReference>
<dbReference type="Pfam" id="PF16076">
    <property type="entry name" value="Acyltransf_C"/>
    <property type="match status" value="1"/>
</dbReference>
<evidence type="ECO:0000259" key="5">
    <source>
        <dbReference type="SMART" id="SM00563"/>
    </source>
</evidence>
<dbReference type="PANTHER" id="PTHR10983:SF73">
    <property type="entry name" value="1-ACYL-SN-GLYCEROL-3-PHOSPHATE ACYLTRANSFERASE EPSILON"/>
    <property type="match status" value="1"/>
</dbReference>
<dbReference type="GO" id="GO:0036149">
    <property type="term" value="P:phosphatidylinositol acyl-chain remodeling"/>
    <property type="evidence" value="ECO:0007669"/>
    <property type="project" value="TreeGrafter"/>
</dbReference>
<feature type="transmembrane region" description="Helical" evidence="4">
    <location>
        <begin position="331"/>
        <end position="349"/>
    </location>
</feature>
<keyword evidence="4" id="KW-0812">Transmembrane</keyword>
<dbReference type="AlphaFoldDB" id="A0A5K3FKJ9"/>
<dbReference type="PANTHER" id="PTHR10983">
    <property type="entry name" value="1-ACYLGLYCEROL-3-PHOSPHATE ACYLTRANSFERASE-RELATED"/>
    <property type="match status" value="1"/>
</dbReference>
<evidence type="ECO:0000256" key="3">
    <source>
        <dbReference type="ARBA" id="ARBA00023315"/>
    </source>
</evidence>
<keyword evidence="3" id="KW-0012">Acyltransferase</keyword>